<dbReference type="AlphaFoldDB" id="A0AAV6UB64"/>
<evidence type="ECO:0000313" key="2">
    <source>
        <dbReference type="EMBL" id="KAG8181469.1"/>
    </source>
</evidence>
<organism evidence="2 3">
    <name type="scientific">Oedothorax gibbosus</name>
    <dbReference type="NCBI Taxonomy" id="931172"/>
    <lineage>
        <taxon>Eukaryota</taxon>
        <taxon>Metazoa</taxon>
        <taxon>Ecdysozoa</taxon>
        <taxon>Arthropoda</taxon>
        <taxon>Chelicerata</taxon>
        <taxon>Arachnida</taxon>
        <taxon>Araneae</taxon>
        <taxon>Araneomorphae</taxon>
        <taxon>Entelegynae</taxon>
        <taxon>Araneoidea</taxon>
        <taxon>Linyphiidae</taxon>
        <taxon>Erigoninae</taxon>
        <taxon>Oedothorax</taxon>
    </lineage>
</organism>
<protein>
    <submittedName>
        <fullName evidence="2">Uncharacterized protein</fullName>
    </submittedName>
</protein>
<dbReference type="Proteomes" id="UP000827092">
    <property type="component" value="Unassembled WGS sequence"/>
</dbReference>
<comment type="caution">
    <text evidence="2">The sequence shown here is derived from an EMBL/GenBank/DDBJ whole genome shotgun (WGS) entry which is preliminary data.</text>
</comment>
<evidence type="ECO:0000256" key="1">
    <source>
        <dbReference type="SAM" id="MobiDB-lite"/>
    </source>
</evidence>
<proteinExistence type="predicted"/>
<dbReference type="EMBL" id="JAFNEN010000514">
    <property type="protein sequence ID" value="KAG8181469.1"/>
    <property type="molecule type" value="Genomic_DNA"/>
</dbReference>
<feature type="compositionally biased region" description="Basic residues" evidence="1">
    <location>
        <begin position="340"/>
        <end position="355"/>
    </location>
</feature>
<sequence>MSKKEPQQAMSSAVNEYSTNWTIWNSKVLLSNDIRAFGTKGTNFDCNNSLEKSECKKQSTAKLGNVIPEKPPNSAPYQNQGLFFSYQAKNDLNSRTSAVHETFQPNVNSNNHSLDDHRISYNKQTDTSRNLQKNVPQSMNKETMPKGLNWNDNFEANSLKVNESSTGNTKNFKLYNTNEKVPQQIHENRTTYMNEQYKRKIPFVSNKNQTNTRFSQGPNHHTFKSSIIKESTKKTNNPSVTTLSQVTTLRVVTPESDVETRKTVKKSWTTNTSEKLSTNETKSGDVLFEHITRKSEKKKMIWLDDLCTVELNNNNDDNNLDYVYRPSKEHPNSKLPNKAPRPRRKRNFRARKPHFKRNEDVQSEVQTSRNTFSDHADEFIRGQYRFESERGRQKVERINVPNRHARSADLVVKHTVEVVHVNQSTRRNGLGRRLNHLNFHPGDESKSSSDGCEAETSSENSYLADAAVGQTAVKKVQPNETPDISDNKIKLNQYSLNDRFYYPTANKSKVNCAVERECGWNLQSNCAGVAVSGSSVKYKTRYESHESSPKVLNREELQRQKSVLIHFGEEISDSIVGCYTAMNMFLSFYNEWKNMRIKAIQLLENISDKISKTTNQRSKTKNVIEMIGNGGKIISAFPDVRTVMIGRIVTALSDFFAKLFGSSPTLKQSGMNEFELVLCLQQDIDATSDMNIYGIQCDQNFQETCAIIEDFHNAIQGWCFEDIAQGLEAEFLKDISTMNPKHHVVYYRRMYTWLRRLAERPSTDLSRAFTRGFKDFPDAVDTTNLLHWRFHVQGIDQTVSLRSWEEIRGLLQNGDSVKIEDILSKIQNSTLVLIKERSVVEKDVMQLLDTEGTLCLEKLKIL</sequence>
<gene>
    <name evidence="2" type="ORF">JTE90_017530</name>
</gene>
<evidence type="ECO:0000313" key="3">
    <source>
        <dbReference type="Proteomes" id="UP000827092"/>
    </source>
</evidence>
<feature type="region of interest" description="Disordered" evidence="1">
    <location>
        <begin position="323"/>
        <end position="369"/>
    </location>
</feature>
<keyword evidence="3" id="KW-1185">Reference proteome</keyword>
<feature type="region of interest" description="Disordered" evidence="1">
    <location>
        <begin position="439"/>
        <end position="460"/>
    </location>
</feature>
<name>A0AAV6UB64_9ARAC</name>
<reference evidence="2 3" key="1">
    <citation type="journal article" date="2022" name="Nat. Ecol. Evol.">
        <title>A masculinizing supergene underlies an exaggerated male reproductive morph in a spider.</title>
        <authorList>
            <person name="Hendrickx F."/>
            <person name="De Corte Z."/>
            <person name="Sonet G."/>
            <person name="Van Belleghem S.M."/>
            <person name="Kostlbacher S."/>
            <person name="Vangestel C."/>
        </authorList>
    </citation>
    <scope>NUCLEOTIDE SEQUENCE [LARGE SCALE GENOMIC DNA]</scope>
    <source>
        <strain evidence="2">W744_W776</strain>
    </source>
</reference>
<accession>A0AAV6UB64</accession>